<reference evidence="1 2" key="1">
    <citation type="journal article" date="2019" name="Nat. Ecol. Evol.">
        <title>Megaphylogeny resolves global patterns of mushroom evolution.</title>
        <authorList>
            <person name="Varga T."/>
            <person name="Krizsan K."/>
            <person name="Foldi C."/>
            <person name="Dima B."/>
            <person name="Sanchez-Garcia M."/>
            <person name="Sanchez-Ramirez S."/>
            <person name="Szollosi G.J."/>
            <person name="Szarkandi J.G."/>
            <person name="Papp V."/>
            <person name="Albert L."/>
            <person name="Andreopoulos W."/>
            <person name="Angelini C."/>
            <person name="Antonin V."/>
            <person name="Barry K.W."/>
            <person name="Bougher N.L."/>
            <person name="Buchanan P."/>
            <person name="Buyck B."/>
            <person name="Bense V."/>
            <person name="Catcheside P."/>
            <person name="Chovatia M."/>
            <person name="Cooper J."/>
            <person name="Damon W."/>
            <person name="Desjardin D."/>
            <person name="Finy P."/>
            <person name="Geml J."/>
            <person name="Haridas S."/>
            <person name="Hughes K."/>
            <person name="Justo A."/>
            <person name="Karasinski D."/>
            <person name="Kautmanova I."/>
            <person name="Kiss B."/>
            <person name="Kocsube S."/>
            <person name="Kotiranta H."/>
            <person name="LaButti K.M."/>
            <person name="Lechner B.E."/>
            <person name="Liimatainen K."/>
            <person name="Lipzen A."/>
            <person name="Lukacs Z."/>
            <person name="Mihaltcheva S."/>
            <person name="Morgado L.N."/>
            <person name="Niskanen T."/>
            <person name="Noordeloos M.E."/>
            <person name="Ohm R.A."/>
            <person name="Ortiz-Santana B."/>
            <person name="Ovrebo C."/>
            <person name="Racz N."/>
            <person name="Riley R."/>
            <person name="Savchenko A."/>
            <person name="Shiryaev A."/>
            <person name="Soop K."/>
            <person name="Spirin V."/>
            <person name="Szebenyi C."/>
            <person name="Tomsovsky M."/>
            <person name="Tulloss R.E."/>
            <person name="Uehling J."/>
            <person name="Grigoriev I.V."/>
            <person name="Vagvolgyi C."/>
            <person name="Papp T."/>
            <person name="Martin F.M."/>
            <person name="Miettinen O."/>
            <person name="Hibbett D.S."/>
            <person name="Nagy L.G."/>
        </authorList>
    </citation>
    <scope>NUCLEOTIDE SEQUENCE [LARGE SCALE GENOMIC DNA]</scope>
    <source>
        <strain evidence="1 2">NL-1719</strain>
    </source>
</reference>
<gene>
    <name evidence="1" type="ORF">BDN72DRAFT_891695</name>
</gene>
<protein>
    <submittedName>
        <fullName evidence="1">Uncharacterized protein</fullName>
    </submittedName>
</protein>
<evidence type="ECO:0000313" key="1">
    <source>
        <dbReference type="EMBL" id="TFK75819.1"/>
    </source>
</evidence>
<keyword evidence="2" id="KW-1185">Reference proteome</keyword>
<proteinExistence type="predicted"/>
<organism evidence="1 2">
    <name type="scientific">Pluteus cervinus</name>
    <dbReference type="NCBI Taxonomy" id="181527"/>
    <lineage>
        <taxon>Eukaryota</taxon>
        <taxon>Fungi</taxon>
        <taxon>Dikarya</taxon>
        <taxon>Basidiomycota</taxon>
        <taxon>Agaricomycotina</taxon>
        <taxon>Agaricomycetes</taxon>
        <taxon>Agaricomycetidae</taxon>
        <taxon>Agaricales</taxon>
        <taxon>Pluteineae</taxon>
        <taxon>Pluteaceae</taxon>
        <taxon>Pluteus</taxon>
    </lineage>
</organism>
<name>A0ACD3BCT1_9AGAR</name>
<dbReference type="Proteomes" id="UP000308600">
    <property type="component" value="Unassembled WGS sequence"/>
</dbReference>
<evidence type="ECO:0000313" key="2">
    <source>
        <dbReference type="Proteomes" id="UP000308600"/>
    </source>
</evidence>
<sequence length="279" mass="31489">MQQLGNGFLDLAIALPLPPSLPPYSTTIILVTLLSRFALLPFTIWGKNRARRIEEVVMPKIEELKPLVTKQVFEAMQKERIKGDKAFLQETHAKRSMEILDKKREELFAEHKCRPLPSIIIPPLSQLPVFVVMTIALGRLSVDPTPFDSESFLTLSTLAHPDPTMTLPILLGVLTMANVESSNWLMTAAERERMRKAEEANAKRAAESGVTSIRPQSVVKNGLRVLSIGRIIVAAMTPGSITLYWLTSAAFGLLQTWTMDWLDIRRRRRLQKNLLMRPK</sequence>
<accession>A0ACD3BCT1</accession>
<dbReference type="EMBL" id="ML208261">
    <property type="protein sequence ID" value="TFK75819.1"/>
    <property type="molecule type" value="Genomic_DNA"/>
</dbReference>